<dbReference type="Proteomes" id="UP000002029">
    <property type="component" value="Chromosome"/>
</dbReference>
<proteinExistence type="predicted"/>
<reference evidence="2 3" key="1">
    <citation type="journal article" date="2010" name="Stand. Genomic Sci.">
        <title>Complete genome sequence of Streptosporangium roseum type strain (NI 9100).</title>
        <authorList>
            <person name="Nolan M."/>
            <person name="Sikorski J."/>
            <person name="Jando M."/>
            <person name="Lucas S."/>
            <person name="Lapidus A."/>
            <person name="Glavina Del Rio T."/>
            <person name="Chen F."/>
            <person name="Tice H."/>
            <person name="Pitluck S."/>
            <person name="Cheng J.F."/>
            <person name="Chertkov O."/>
            <person name="Sims D."/>
            <person name="Meincke L."/>
            <person name="Brettin T."/>
            <person name="Han C."/>
            <person name="Detter J.C."/>
            <person name="Bruce D."/>
            <person name="Goodwin L."/>
            <person name="Land M."/>
            <person name="Hauser L."/>
            <person name="Chang Y.J."/>
            <person name="Jeffries C.D."/>
            <person name="Ivanova N."/>
            <person name="Mavromatis K."/>
            <person name="Mikhailova N."/>
            <person name="Chen A."/>
            <person name="Palaniappan K."/>
            <person name="Chain P."/>
            <person name="Rohde M."/>
            <person name="Goker M."/>
            <person name="Bristow J."/>
            <person name="Eisen J.A."/>
            <person name="Markowitz V."/>
            <person name="Hugenholtz P."/>
            <person name="Kyrpides N.C."/>
            <person name="Klenk H.P."/>
        </authorList>
    </citation>
    <scope>NUCLEOTIDE SEQUENCE [LARGE SCALE GENOMIC DNA]</scope>
    <source>
        <strain evidence="3">ATCC 12428 / DSM 43021 / JCM 3005 / NI 9100</strain>
    </source>
</reference>
<sequence length="41" mass="4446">MAFSDYRYEIYLDGRGGLDLTPGPAGHRPPADLDPSAPEAR</sequence>
<evidence type="ECO:0000313" key="2">
    <source>
        <dbReference type="EMBL" id="ACZ90457.1"/>
    </source>
</evidence>
<dbReference type="KEGG" id="sro:Sros_7791"/>
<keyword evidence="3" id="KW-1185">Reference proteome</keyword>
<organism evidence="2 3">
    <name type="scientific">Streptosporangium roseum (strain ATCC 12428 / DSM 43021 / JCM 3005 / KCTC 9067 / NCIMB 10171 / NRRL 2505 / NI 9100)</name>
    <dbReference type="NCBI Taxonomy" id="479432"/>
    <lineage>
        <taxon>Bacteria</taxon>
        <taxon>Bacillati</taxon>
        <taxon>Actinomycetota</taxon>
        <taxon>Actinomycetes</taxon>
        <taxon>Streptosporangiales</taxon>
        <taxon>Streptosporangiaceae</taxon>
        <taxon>Streptosporangium</taxon>
    </lineage>
</organism>
<evidence type="ECO:0000256" key="1">
    <source>
        <dbReference type="SAM" id="MobiDB-lite"/>
    </source>
</evidence>
<dbReference type="RefSeq" id="WP_012894187.1">
    <property type="nucleotide sequence ID" value="NC_013595.1"/>
</dbReference>
<dbReference type="EMBL" id="CP001814">
    <property type="protein sequence ID" value="ACZ90457.1"/>
    <property type="molecule type" value="Genomic_DNA"/>
</dbReference>
<dbReference type="STRING" id="479432.Sros_7791"/>
<name>D2ASY0_STRRD</name>
<feature type="region of interest" description="Disordered" evidence="1">
    <location>
        <begin position="17"/>
        <end position="41"/>
    </location>
</feature>
<protein>
    <submittedName>
        <fullName evidence="2">Uncharacterized protein</fullName>
    </submittedName>
</protein>
<dbReference type="AlphaFoldDB" id="D2ASY0"/>
<dbReference type="HOGENOM" id="CLU_3277475_0_0_11"/>
<gene>
    <name evidence="2" type="ordered locus">Sros_7791</name>
</gene>
<accession>D2ASY0</accession>
<evidence type="ECO:0000313" key="3">
    <source>
        <dbReference type="Proteomes" id="UP000002029"/>
    </source>
</evidence>